<keyword evidence="6 7" id="KW-0592">Phosphate transport</keyword>
<evidence type="ECO:0000256" key="2">
    <source>
        <dbReference type="ARBA" id="ARBA00008107"/>
    </source>
</evidence>
<dbReference type="PIRSF" id="PIRSF003107">
    <property type="entry name" value="PhoU"/>
    <property type="match status" value="1"/>
</dbReference>
<keyword evidence="10" id="KW-1185">Reference proteome</keyword>
<accession>A0A7Z7FDR9</accession>
<evidence type="ECO:0000256" key="1">
    <source>
        <dbReference type="ARBA" id="ARBA00004496"/>
    </source>
</evidence>
<dbReference type="InterPro" id="IPR038078">
    <property type="entry name" value="PhoU-like_sf"/>
</dbReference>
<dbReference type="GO" id="GO:0030643">
    <property type="term" value="P:intracellular phosphate ion homeostasis"/>
    <property type="evidence" value="ECO:0007669"/>
    <property type="project" value="InterPro"/>
</dbReference>
<evidence type="ECO:0000313" key="9">
    <source>
        <dbReference type="EMBL" id="SDG30606.1"/>
    </source>
</evidence>
<dbReference type="SUPFAM" id="SSF109755">
    <property type="entry name" value="PhoU-like"/>
    <property type="match status" value="1"/>
</dbReference>
<dbReference type="OrthoDB" id="7738at2157"/>
<dbReference type="Proteomes" id="UP000199259">
    <property type="component" value="Unassembled WGS sequence"/>
</dbReference>
<feature type="domain" description="PhoU" evidence="8">
    <location>
        <begin position="17"/>
        <end position="104"/>
    </location>
</feature>
<dbReference type="AlphaFoldDB" id="A0A7Z7FDR9"/>
<proteinExistence type="inferred from homology"/>
<evidence type="ECO:0000256" key="6">
    <source>
        <dbReference type="ARBA" id="ARBA00022592"/>
    </source>
</evidence>
<keyword evidence="4 7" id="KW-0813">Transport</keyword>
<name>A0A7Z7FDR9_9EURY</name>
<evidence type="ECO:0000259" key="8">
    <source>
        <dbReference type="Pfam" id="PF01895"/>
    </source>
</evidence>
<dbReference type="EMBL" id="FNCA01000011">
    <property type="protein sequence ID" value="SDG30606.1"/>
    <property type="molecule type" value="Genomic_DNA"/>
</dbReference>
<dbReference type="PANTHER" id="PTHR42930">
    <property type="entry name" value="PHOSPHATE-SPECIFIC TRANSPORT SYSTEM ACCESSORY PROTEIN PHOU"/>
    <property type="match status" value="1"/>
</dbReference>
<dbReference type="GO" id="GO:0005737">
    <property type="term" value="C:cytoplasm"/>
    <property type="evidence" value="ECO:0007669"/>
    <property type="project" value="UniProtKB-SubCell"/>
</dbReference>
<evidence type="ECO:0000313" key="10">
    <source>
        <dbReference type="Proteomes" id="UP000199259"/>
    </source>
</evidence>
<dbReference type="FunFam" id="1.20.58.220:FF:000004">
    <property type="entry name" value="Phosphate-specific transport system accessory protein PhoU"/>
    <property type="match status" value="1"/>
</dbReference>
<dbReference type="InterPro" id="IPR026022">
    <property type="entry name" value="PhoU_dom"/>
</dbReference>
<keyword evidence="5 7" id="KW-0963">Cytoplasm</keyword>
<feature type="domain" description="PhoU" evidence="8">
    <location>
        <begin position="119"/>
        <end position="204"/>
    </location>
</feature>
<comment type="similarity">
    <text evidence="2 7">Belongs to the PhoU family.</text>
</comment>
<dbReference type="InterPro" id="IPR028366">
    <property type="entry name" value="PhoU"/>
</dbReference>
<evidence type="ECO:0000256" key="3">
    <source>
        <dbReference type="ARBA" id="ARBA00011738"/>
    </source>
</evidence>
<sequence length="216" mass="24402">MTRDLFQQNMGTLKGYIIEMGELSSEAILGAIQVLKTQDAELADIIYQGDEIIDNYELKVEKCTTQLIARQNPTAGDMRLIISCFKIAIDLERMSDLAVDIANVAKCMEKKHEEHLDNILKMAEICDEMLNQTIKAFETLDHELAASTALKDEEVDKLFYGTQNRLIEAMIEDKALITNASHLLLVLRYLERFGDHACNICESIVYVATGQRVNLN</sequence>
<comment type="subcellular location">
    <subcellularLocation>
        <location evidence="1 7">Cytoplasm</location>
    </subcellularLocation>
</comment>
<protein>
    <recommendedName>
        <fullName evidence="7">Phosphate-specific transport system accessory protein PhoU</fullName>
    </recommendedName>
</protein>
<reference evidence="9 10" key="1">
    <citation type="submission" date="2016-10" db="EMBL/GenBank/DDBJ databases">
        <authorList>
            <person name="Varghese N."/>
            <person name="Submissions S."/>
        </authorList>
    </citation>
    <scope>NUCLEOTIDE SEQUENCE [LARGE SCALE GENOMIC DNA]</scope>
    <source>
        <strain evidence="9 10">PL 12/M</strain>
    </source>
</reference>
<dbReference type="Gene3D" id="1.20.58.220">
    <property type="entry name" value="Phosphate transport system protein phou homolog 2, domain 2"/>
    <property type="match status" value="1"/>
</dbReference>
<dbReference type="PANTHER" id="PTHR42930:SF3">
    <property type="entry name" value="PHOSPHATE-SPECIFIC TRANSPORT SYSTEM ACCESSORY PROTEIN PHOU"/>
    <property type="match status" value="1"/>
</dbReference>
<dbReference type="NCBIfam" id="TIGR02135">
    <property type="entry name" value="phoU_full"/>
    <property type="match status" value="1"/>
</dbReference>
<organism evidence="9 10">
    <name type="scientific">Methanolobus vulcani</name>
    <dbReference type="NCBI Taxonomy" id="38026"/>
    <lineage>
        <taxon>Archaea</taxon>
        <taxon>Methanobacteriati</taxon>
        <taxon>Methanobacteriota</taxon>
        <taxon>Stenosarchaea group</taxon>
        <taxon>Methanomicrobia</taxon>
        <taxon>Methanosarcinales</taxon>
        <taxon>Methanosarcinaceae</taxon>
        <taxon>Methanolobus</taxon>
    </lineage>
</organism>
<gene>
    <name evidence="9" type="ORF">SAMN04488589_2667</name>
</gene>
<evidence type="ECO:0000256" key="7">
    <source>
        <dbReference type="PIRNR" id="PIRNR003107"/>
    </source>
</evidence>
<dbReference type="GO" id="GO:0045936">
    <property type="term" value="P:negative regulation of phosphate metabolic process"/>
    <property type="evidence" value="ECO:0007669"/>
    <property type="project" value="InterPro"/>
</dbReference>
<dbReference type="RefSeq" id="WP_091710934.1">
    <property type="nucleotide sequence ID" value="NZ_FNCA01000011.1"/>
</dbReference>
<comment type="caution">
    <text evidence="9">The sequence shown here is derived from an EMBL/GenBank/DDBJ whole genome shotgun (WGS) entry which is preliminary data.</text>
</comment>
<comment type="subunit">
    <text evidence="3 7">Homodimer.</text>
</comment>
<dbReference type="GO" id="GO:0006817">
    <property type="term" value="P:phosphate ion transport"/>
    <property type="evidence" value="ECO:0007669"/>
    <property type="project" value="UniProtKB-KW"/>
</dbReference>
<evidence type="ECO:0000256" key="4">
    <source>
        <dbReference type="ARBA" id="ARBA00022448"/>
    </source>
</evidence>
<comment type="function">
    <text evidence="7">Plays a role in the regulation of phosphate uptake.</text>
</comment>
<dbReference type="Pfam" id="PF01895">
    <property type="entry name" value="PhoU"/>
    <property type="match status" value="2"/>
</dbReference>
<evidence type="ECO:0000256" key="5">
    <source>
        <dbReference type="ARBA" id="ARBA00022490"/>
    </source>
</evidence>